<feature type="compositionally biased region" description="Polar residues" evidence="5">
    <location>
        <begin position="1485"/>
        <end position="1506"/>
    </location>
</feature>
<feature type="compositionally biased region" description="Low complexity" evidence="5">
    <location>
        <begin position="1615"/>
        <end position="1628"/>
    </location>
</feature>
<feature type="signal peptide" evidence="6">
    <location>
        <begin position="1"/>
        <end position="21"/>
    </location>
</feature>
<dbReference type="InterPro" id="IPR002919">
    <property type="entry name" value="TIL_dom"/>
</dbReference>
<feature type="region of interest" description="Disordered" evidence="5">
    <location>
        <begin position="65"/>
        <end position="112"/>
    </location>
</feature>
<dbReference type="CDD" id="cd19941">
    <property type="entry name" value="TIL"/>
    <property type="match status" value="3"/>
</dbReference>
<dbReference type="SMART" id="SM00216">
    <property type="entry name" value="VWD"/>
    <property type="match status" value="3"/>
</dbReference>
<dbReference type="SMART" id="SM00215">
    <property type="entry name" value="VWC_out"/>
    <property type="match status" value="2"/>
</dbReference>
<dbReference type="Gene3D" id="2.10.25.10">
    <property type="entry name" value="Laminin"/>
    <property type="match status" value="3"/>
</dbReference>
<feature type="domain" description="VWFD" evidence="7">
    <location>
        <begin position="920"/>
        <end position="1093"/>
    </location>
</feature>
<sequence>MKLILWYLVVALWCFCKDVEALLYRQKSDVFFFTVGGFFYGSPSSGDSDRKKSLFSFEFGATGEAEDKSRERRDAGNSRSEDSPAGVTNSSEYSTSGPLNTPEKGSHIPEATPKYSETNAIIGEASTWSKGAYKSFNGRIFLFESSCPYTFCRHCVESGGDFNIEIKRNNDSETEKITVLIDNNDISIFGDTILVNGESIQIPYNNKLIHIKKYGEYNVLNSRRGILTLMWDKNNKLSLTLHKQYPTCGLCGNFNSTPGQDINEHIANSKIPGDCPNAVGKSYEVCEDGIQHCNKIIGTYFEKCGKVAALANDYKMICIDEYCQTRDKTSTCDTYSELSRLCASDGPGTFESWRSDSDVVCETHRCPEEQHIYKECGPSNPATCSNVAPFQDSDCVSGCTCPEGYLLDDIGEKGKCVLKAECPCESSGNVYQPGEVREGPCGSQCTCQDAKWSCTEALCPGRCKVEGSSLTTFDGVKYNLPGNCHFLAIHNEDWSISVELRPCPSGQTGTCLNSVTLLLNSSVPVDKYIFSSDGTVTNDKIRNQGYYYSDKIQIFNASSSYLQVETYFHVKLQIQIVPVMQLYVSMPPNQFTDTVGLCGSYNNKAEDDFMSSQNILEKTSQAFANSWEMMSCPKGNPSSCISIEKEKFAERHCGILLDSSGPFASCHPIVNPKHYHEECKKYTCSCENSQDCLCTILGNYVKACAEKETYIVEWRTGLCEHSCPSGLVFKYNVKACNSSCRSLSERDRSCDVEDVPVDGCTCPDEMYQNNEGNCVLKSQCDCYINDEVTQPGKLIHIDDNKCVCRDGILLCQIPIDLTLQNCSGGAEYVDCRDPKAQRRTDRTCSTRNIPVFDENLPCKRGCFCPEGMVRNSKGICILPDDCPCSFGGREYDEGSVTSVGCNECTCIKGSWSCTQNECQTICHIYGEGHVRTFDGKSYSFDGLCQYSFLEDYCGHENGTFRILTESVPCCEDGLTCSRKIIVSFQDQNVVLQDGKVTAVKSTESKKCELNTNAYSIHTVGLYLILKFQNGIIMIWDKNTRLSVILDPNWNGKVCGLCGNNNGDLKDDFTTRYSSVASGALEFGNSWKTSQECSDTVAETFPCDSNPYCKAWAVRKCEILRDSTFRDCHSKVDPSAYYDACIEEACACDMEGKYLGFCTAVAMYAEACSAVGVCVSWRKPNLCPVYCDYYNAPGECRWHYEPCGTVTAKTCKDQVIGQKFSSLLEGCYAKCPDSAPYLDENTMKCVSLSECSCFYNDIIPAGEVIEDNCGRTCYCIAGQLECSETAPTNSTFAVSTTTATAILSTGAAITLVTSSPGIAASIPAITTSSSETTGTTLGLLTEPFTTGITETSVPIISTSGNAGTTGVVSPTVTGAAGVAGRTGGVDAATTGAAGENTSERAGTLRVSGATPVVGGGSTLGEAGPGATVSGSTGVSAGSITASPEASVTTSESSKSGTTGPSVGGKTRATSSEATSSEGVSGGTGQPLGSTAGSDSEITARTSFTGSSLPGKLTRPSPGSPGHFSGGTTEGGNVATTGAAGENTSGASGSTEGSVEATTRAGSGNTAGTSGTRATGPGNTAVSGTPVVSPGATPGAPGSSTPGEAGTGATSFGKSGTPTVSAASTTSSPVNKHTNAASATAVT</sequence>
<dbReference type="Pfam" id="PF01826">
    <property type="entry name" value="TIL"/>
    <property type="match status" value="1"/>
</dbReference>
<gene>
    <name evidence="8" type="ORF">EGM_19748</name>
</gene>
<dbReference type="InterPro" id="IPR036084">
    <property type="entry name" value="Ser_inhib-like_sf"/>
</dbReference>
<keyword evidence="2" id="KW-0964">Secreted</keyword>
<dbReference type="Pfam" id="PF00094">
    <property type="entry name" value="VWD"/>
    <property type="match status" value="3"/>
</dbReference>
<feature type="region of interest" description="Disordered" evidence="5">
    <location>
        <begin position="1386"/>
        <end position="1641"/>
    </location>
</feature>
<comment type="subcellular location">
    <subcellularLocation>
        <location evidence="1">Secreted</location>
    </subcellularLocation>
</comment>
<dbReference type="InterPro" id="IPR014853">
    <property type="entry name" value="VWF/SSPO/ZAN-like_Cys-rich_dom"/>
</dbReference>
<dbReference type="InterPro" id="IPR001846">
    <property type="entry name" value="VWF_type-D"/>
</dbReference>
<feature type="compositionally biased region" description="Polar residues" evidence="5">
    <location>
        <begin position="1596"/>
        <end position="1614"/>
    </location>
</feature>
<keyword evidence="4" id="KW-1015">Disulfide bond</keyword>
<accession>G8F340</accession>
<dbReference type="PANTHER" id="PTHR47246">
    <property type="entry name" value="MUCIN-19"/>
    <property type="match status" value="1"/>
</dbReference>
<keyword evidence="6" id="KW-0732">Signal</keyword>
<feature type="domain" description="VWFD" evidence="7">
    <location>
        <begin position="123"/>
        <end position="294"/>
    </location>
</feature>
<dbReference type="SMART" id="SM00832">
    <property type="entry name" value="C8"/>
    <property type="match status" value="2"/>
</dbReference>
<dbReference type="PANTHER" id="PTHR47246:SF1">
    <property type="entry name" value="MUCIN-19"/>
    <property type="match status" value="1"/>
</dbReference>
<dbReference type="GO" id="GO:0005796">
    <property type="term" value="C:Golgi lumen"/>
    <property type="evidence" value="ECO:0007669"/>
    <property type="project" value="UniProtKB-ARBA"/>
</dbReference>
<feature type="chain" id="PRO_5003509607" description="VWFD domain-containing protein" evidence="6">
    <location>
        <begin position="22"/>
        <end position="1641"/>
    </location>
</feature>
<reference evidence="8 9" key="1">
    <citation type="journal article" date="2011" name="Nat. Biotechnol.">
        <title>Genome sequencing and comparison of two nonhuman primate animal models, the cynomolgus and Chinese rhesus macaques.</title>
        <authorList>
            <person name="Yan G."/>
            <person name="Zhang G."/>
            <person name="Fang X."/>
            <person name="Zhang Y."/>
            <person name="Li C."/>
            <person name="Ling F."/>
            <person name="Cooper D.N."/>
            <person name="Li Q."/>
            <person name="Li Y."/>
            <person name="van Gool A.J."/>
            <person name="Du H."/>
            <person name="Chen J."/>
            <person name="Chen R."/>
            <person name="Zhang P."/>
            <person name="Huang Z."/>
            <person name="Thompson J.R."/>
            <person name="Meng Y."/>
            <person name="Bai Y."/>
            <person name="Wang J."/>
            <person name="Zhuo M."/>
            <person name="Wang T."/>
            <person name="Huang Y."/>
            <person name="Wei L."/>
            <person name="Li J."/>
            <person name="Wang Z."/>
            <person name="Hu H."/>
            <person name="Yang P."/>
            <person name="Le L."/>
            <person name="Stenson P.D."/>
            <person name="Li B."/>
            <person name="Liu X."/>
            <person name="Ball E.V."/>
            <person name="An N."/>
            <person name="Huang Q."/>
            <person name="Zhang Y."/>
            <person name="Fan W."/>
            <person name="Zhang X."/>
            <person name="Li Y."/>
            <person name="Wang W."/>
            <person name="Katze M.G."/>
            <person name="Su B."/>
            <person name="Nielsen R."/>
            <person name="Yang H."/>
            <person name="Wang J."/>
            <person name="Wang X."/>
            <person name="Wang J."/>
        </authorList>
    </citation>
    <scope>NUCLEOTIDE SEQUENCE [LARGE SCALE GENOMIC DNA]</scope>
    <source>
        <strain evidence="8 9">CE-4</strain>
    </source>
</reference>
<dbReference type="FunFam" id="2.10.25.10:FF:000153">
    <property type="entry name" value="MUC5B isoform 1"/>
    <property type="match status" value="1"/>
</dbReference>
<evidence type="ECO:0000256" key="1">
    <source>
        <dbReference type="ARBA" id="ARBA00004613"/>
    </source>
</evidence>
<evidence type="ECO:0000256" key="3">
    <source>
        <dbReference type="ARBA" id="ARBA00022737"/>
    </source>
</evidence>
<evidence type="ECO:0000256" key="4">
    <source>
        <dbReference type="ARBA" id="ARBA00023157"/>
    </source>
</evidence>
<dbReference type="EMBL" id="JH330238">
    <property type="protein sequence ID" value="EHH61704.1"/>
    <property type="molecule type" value="Genomic_DNA"/>
</dbReference>
<feature type="compositionally biased region" description="Polar residues" evidence="5">
    <location>
        <begin position="1540"/>
        <end position="1551"/>
    </location>
</feature>
<feature type="compositionally biased region" description="Low complexity" evidence="5">
    <location>
        <begin position="1423"/>
        <end position="1477"/>
    </location>
</feature>
<evidence type="ECO:0000256" key="2">
    <source>
        <dbReference type="ARBA" id="ARBA00022525"/>
    </source>
</evidence>
<feature type="compositionally biased region" description="Basic and acidic residues" evidence="5">
    <location>
        <begin position="65"/>
        <end position="82"/>
    </location>
</feature>
<evidence type="ECO:0000313" key="8">
    <source>
        <dbReference type="EMBL" id="EHH61704.1"/>
    </source>
</evidence>
<dbReference type="Proteomes" id="UP000009130">
    <property type="component" value="Unassembled WGS sequence"/>
</dbReference>
<dbReference type="GO" id="GO:0005576">
    <property type="term" value="C:extracellular region"/>
    <property type="evidence" value="ECO:0007669"/>
    <property type="project" value="UniProtKB-SubCell"/>
</dbReference>
<feature type="compositionally biased region" description="Polar residues" evidence="5">
    <location>
        <begin position="1629"/>
        <end position="1641"/>
    </location>
</feature>
<dbReference type="Pfam" id="PF25962">
    <property type="entry name" value="TIL_OTOGL_Mucin"/>
    <property type="match status" value="1"/>
</dbReference>
<dbReference type="PROSITE" id="PS51233">
    <property type="entry name" value="VWFD"/>
    <property type="match status" value="3"/>
</dbReference>
<evidence type="ECO:0000259" key="7">
    <source>
        <dbReference type="PROSITE" id="PS51233"/>
    </source>
</evidence>
<dbReference type="InterPro" id="IPR058753">
    <property type="entry name" value="TIL_OTOGL_Mucin"/>
</dbReference>
<dbReference type="InterPro" id="IPR001007">
    <property type="entry name" value="VWF_dom"/>
</dbReference>
<feature type="compositionally biased region" description="Polar residues" evidence="5">
    <location>
        <begin position="86"/>
        <end position="99"/>
    </location>
</feature>
<dbReference type="SUPFAM" id="SSF57567">
    <property type="entry name" value="Serine protease inhibitors"/>
    <property type="match status" value="3"/>
</dbReference>
<evidence type="ECO:0000256" key="5">
    <source>
        <dbReference type="SAM" id="MobiDB-lite"/>
    </source>
</evidence>
<evidence type="ECO:0000256" key="6">
    <source>
        <dbReference type="SAM" id="SignalP"/>
    </source>
</evidence>
<keyword evidence="3" id="KW-0677">Repeat</keyword>
<feature type="non-terminal residue" evidence="8">
    <location>
        <position position="1641"/>
    </location>
</feature>
<organism evidence="9">
    <name type="scientific">Macaca fascicularis</name>
    <name type="common">Crab-eating macaque</name>
    <name type="synonym">Cynomolgus monkey</name>
    <dbReference type="NCBI Taxonomy" id="9541"/>
    <lineage>
        <taxon>Eukaryota</taxon>
        <taxon>Metazoa</taxon>
        <taxon>Chordata</taxon>
        <taxon>Craniata</taxon>
        <taxon>Vertebrata</taxon>
        <taxon>Euteleostomi</taxon>
        <taxon>Mammalia</taxon>
        <taxon>Eutheria</taxon>
        <taxon>Euarchontoglires</taxon>
        <taxon>Primates</taxon>
        <taxon>Haplorrhini</taxon>
        <taxon>Catarrhini</taxon>
        <taxon>Cercopithecidae</taxon>
        <taxon>Cercopithecinae</taxon>
        <taxon>Macaca</taxon>
    </lineage>
</organism>
<protein>
    <recommendedName>
        <fullName evidence="7">VWFD domain-containing protein</fullName>
    </recommendedName>
</protein>
<feature type="compositionally biased region" description="Low complexity" evidence="5">
    <location>
        <begin position="1555"/>
        <end position="1576"/>
    </location>
</feature>
<dbReference type="Pfam" id="PF08742">
    <property type="entry name" value="C8"/>
    <property type="match status" value="2"/>
</dbReference>
<proteinExistence type="predicted"/>
<name>G8F340_MACFA</name>
<evidence type="ECO:0000313" key="9">
    <source>
        <dbReference type="Proteomes" id="UP000009130"/>
    </source>
</evidence>
<feature type="domain" description="VWFD" evidence="7">
    <location>
        <begin position="461"/>
        <end position="641"/>
    </location>
</feature>